<evidence type="ECO:0000256" key="1">
    <source>
        <dbReference type="ARBA" id="ARBA00001933"/>
    </source>
</evidence>
<dbReference type="PROSITE" id="PS00901">
    <property type="entry name" value="CYS_SYNTHASE"/>
    <property type="match status" value="1"/>
</dbReference>
<dbReference type="EC" id="2.5.1.140" evidence="6"/>
<dbReference type="CDD" id="cd01561">
    <property type="entry name" value="CBS_like"/>
    <property type="match status" value="1"/>
</dbReference>
<gene>
    <name evidence="11" type="ORF">B0I32_117142</name>
</gene>
<dbReference type="InterPro" id="IPR023927">
    <property type="entry name" value="SbnA"/>
</dbReference>
<comment type="caution">
    <text evidence="11">The sequence shown here is derived from an EMBL/GenBank/DDBJ whole genome shotgun (WGS) entry which is preliminary data.</text>
</comment>
<sequence>MIARGILDTIGDTPLVRLERLFPELDAQVFAKAEWFNPGGSVKDRAALSMLLGKIESGELAPDRSVVVESSSGNLAIGIAQICRYYRLPFVCVVDPRTTEQNVAILRAFRAHVEIVTEPDDRTGEYLPARIRRVKEIVGNLPGAYWPNQYANPLNAKAHERTMHEIATALDGRVDYLFCATSSCGTLHGCVTYVREHGLSTTIVAVDAMGSAIFDGDSSSSRLIPGYGASVRPALLEPEDADGVVHVSDLECVVACHRLMWQEAILAGGSSGATVAALQRMSDRIPAGANCVCVFPDGGDRYLDTIYSASWVRRNFGDAEHELFPPDELEGGVRDHHSP</sequence>
<evidence type="ECO:0000256" key="5">
    <source>
        <dbReference type="ARBA" id="ARBA00011738"/>
    </source>
</evidence>
<keyword evidence="8" id="KW-0808">Transferase</keyword>
<evidence type="ECO:0000256" key="3">
    <source>
        <dbReference type="ARBA" id="ARBA00004924"/>
    </source>
</evidence>
<dbReference type="NCBIfam" id="TIGR03945">
    <property type="entry name" value="PLP_SbnA_fam"/>
    <property type="match status" value="1"/>
</dbReference>
<evidence type="ECO:0000259" key="10">
    <source>
        <dbReference type="Pfam" id="PF00291"/>
    </source>
</evidence>
<dbReference type="RefSeq" id="WP_106247108.1">
    <property type="nucleotide sequence ID" value="NZ_JBFAIB010000005.1"/>
</dbReference>
<dbReference type="InterPro" id="IPR001926">
    <property type="entry name" value="TrpB-like_PALP"/>
</dbReference>
<dbReference type="Proteomes" id="UP000238312">
    <property type="component" value="Unassembled WGS sequence"/>
</dbReference>
<dbReference type="OrthoDB" id="5176350at2"/>
<keyword evidence="9" id="KW-0663">Pyridoxal phosphate</keyword>
<dbReference type="Pfam" id="PF00291">
    <property type="entry name" value="PALP"/>
    <property type="match status" value="1"/>
</dbReference>
<evidence type="ECO:0000256" key="6">
    <source>
        <dbReference type="ARBA" id="ARBA00012331"/>
    </source>
</evidence>
<dbReference type="Gene3D" id="3.40.50.1100">
    <property type="match status" value="2"/>
</dbReference>
<protein>
    <recommendedName>
        <fullName evidence="7">N-(2-amino-2-carboxyethyl)-L-glutamate synthase</fullName>
        <ecNumber evidence="6">2.5.1.140</ecNumber>
    </recommendedName>
</protein>
<dbReference type="InterPro" id="IPR001216">
    <property type="entry name" value="P-phosphate_BS"/>
</dbReference>
<evidence type="ECO:0000313" key="11">
    <source>
        <dbReference type="EMBL" id="PRX60375.1"/>
    </source>
</evidence>
<comment type="function">
    <text evidence="2">Catalyzes the synthesis of N-((2S)-2-amino-2-carboxyethyl)-L-glutamate (ACEGA) from O-phospho-L-serine and L-glutamate. Involved in the biosynthesis of L-2,3-diaminopropionic acid (L-Dap), a precursor of staphyloferrin B and antibiotics.</text>
</comment>
<comment type="pathway">
    <text evidence="3">Siderophore biosynthesis.</text>
</comment>
<dbReference type="SUPFAM" id="SSF53686">
    <property type="entry name" value="Tryptophan synthase beta subunit-like PLP-dependent enzymes"/>
    <property type="match status" value="1"/>
</dbReference>
<proteinExistence type="inferred from homology"/>
<reference evidence="11 12" key="1">
    <citation type="submission" date="2018-03" db="EMBL/GenBank/DDBJ databases">
        <title>Genomic Encyclopedia of Type Strains, Phase III (KMG-III): the genomes of soil and plant-associated and newly described type strains.</title>
        <authorList>
            <person name="Whitman W."/>
        </authorList>
    </citation>
    <scope>NUCLEOTIDE SEQUENCE [LARGE SCALE GENOMIC DNA]</scope>
    <source>
        <strain evidence="11 12">CGMCC 4.7104</strain>
    </source>
</reference>
<dbReference type="InterPro" id="IPR050214">
    <property type="entry name" value="Cys_Synth/Cystath_Beta-Synth"/>
</dbReference>
<dbReference type="GO" id="GO:0016765">
    <property type="term" value="F:transferase activity, transferring alkyl or aryl (other than methyl) groups"/>
    <property type="evidence" value="ECO:0007669"/>
    <property type="project" value="UniProtKB-ARBA"/>
</dbReference>
<evidence type="ECO:0000256" key="7">
    <source>
        <dbReference type="ARBA" id="ARBA00016985"/>
    </source>
</evidence>
<comment type="subunit">
    <text evidence="5">Homodimer.</text>
</comment>
<evidence type="ECO:0000256" key="9">
    <source>
        <dbReference type="ARBA" id="ARBA00022898"/>
    </source>
</evidence>
<keyword evidence="12" id="KW-1185">Reference proteome</keyword>
<dbReference type="InterPro" id="IPR036052">
    <property type="entry name" value="TrpB-like_PALP_sf"/>
</dbReference>
<dbReference type="EMBL" id="PVNG01000017">
    <property type="protein sequence ID" value="PRX60375.1"/>
    <property type="molecule type" value="Genomic_DNA"/>
</dbReference>
<evidence type="ECO:0000256" key="4">
    <source>
        <dbReference type="ARBA" id="ARBA00008519"/>
    </source>
</evidence>
<feature type="domain" description="Tryptophan synthase beta chain-like PALP" evidence="10">
    <location>
        <begin position="7"/>
        <end position="297"/>
    </location>
</feature>
<comment type="cofactor">
    <cofactor evidence="1">
        <name>pyridoxal 5'-phosphate</name>
        <dbReference type="ChEBI" id="CHEBI:597326"/>
    </cofactor>
</comment>
<evidence type="ECO:0000313" key="12">
    <source>
        <dbReference type="Proteomes" id="UP000238312"/>
    </source>
</evidence>
<evidence type="ECO:0000256" key="2">
    <source>
        <dbReference type="ARBA" id="ARBA00004056"/>
    </source>
</evidence>
<comment type="similarity">
    <text evidence="4">Belongs to the cysteine synthase/cystathionine beta-synthase family. SbnA subfamily.</text>
</comment>
<name>A0A2T0MQI1_9ACTN</name>
<accession>A0A2T0MQI1</accession>
<organism evidence="11 12">
    <name type="scientific">Nonomuraea fuscirosea</name>
    <dbReference type="NCBI Taxonomy" id="1291556"/>
    <lineage>
        <taxon>Bacteria</taxon>
        <taxon>Bacillati</taxon>
        <taxon>Actinomycetota</taxon>
        <taxon>Actinomycetes</taxon>
        <taxon>Streptosporangiales</taxon>
        <taxon>Streptosporangiaceae</taxon>
        <taxon>Nonomuraea</taxon>
    </lineage>
</organism>
<dbReference type="AlphaFoldDB" id="A0A2T0MQI1"/>
<dbReference type="GO" id="GO:0006535">
    <property type="term" value="P:cysteine biosynthetic process from serine"/>
    <property type="evidence" value="ECO:0007669"/>
    <property type="project" value="InterPro"/>
</dbReference>
<evidence type="ECO:0000256" key="8">
    <source>
        <dbReference type="ARBA" id="ARBA00022679"/>
    </source>
</evidence>
<dbReference type="PANTHER" id="PTHR10314">
    <property type="entry name" value="CYSTATHIONINE BETA-SYNTHASE"/>
    <property type="match status" value="1"/>
</dbReference>